<keyword evidence="3" id="KW-0378">Hydrolase</keyword>
<gene>
    <name evidence="4" type="ORF">GCM10009749_15700</name>
</gene>
<evidence type="ECO:0000313" key="5">
    <source>
        <dbReference type="Proteomes" id="UP001500002"/>
    </source>
</evidence>
<proteinExistence type="predicted"/>
<name>A0ABN2M393_9MICO</name>
<evidence type="ECO:0000256" key="2">
    <source>
        <dbReference type="ARBA" id="ARBA00022722"/>
    </source>
</evidence>
<keyword evidence="2" id="KW-0540">Nuclease</keyword>
<accession>A0ABN2M393</accession>
<dbReference type="Proteomes" id="UP001500002">
    <property type="component" value="Unassembled WGS sequence"/>
</dbReference>
<reference evidence="4 5" key="1">
    <citation type="journal article" date="2019" name="Int. J. Syst. Evol. Microbiol.">
        <title>The Global Catalogue of Microorganisms (GCM) 10K type strain sequencing project: providing services to taxonomists for standard genome sequencing and annotation.</title>
        <authorList>
            <consortium name="The Broad Institute Genomics Platform"/>
            <consortium name="The Broad Institute Genome Sequencing Center for Infectious Disease"/>
            <person name="Wu L."/>
            <person name="Ma J."/>
        </authorList>
    </citation>
    <scope>NUCLEOTIDE SEQUENCE [LARGE SCALE GENOMIC DNA]</scope>
    <source>
        <strain evidence="4 5">JCM 14322</strain>
    </source>
</reference>
<evidence type="ECO:0008006" key="6">
    <source>
        <dbReference type="Google" id="ProtNLM"/>
    </source>
</evidence>
<dbReference type="RefSeq" id="WP_344295198.1">
    <property type="nucleotide sequence ID" value="NZ_BAAANJ010000005.1"/>
</dbReference>
<dbReference type="InterPro" id="IPR008201">
    <property type="entry name" value="HepT-like"/>
</dbReference>
<dbReference type="Pfam" id="PF01934">
    <property type="entry name" value="HepT-like"/>
    <property type="match status" value="1"/>
</dbReference>
<organism evidence="4 5">
    <name type="scientific">Agromyces neolithicus</name>
    <dbReference type="NCBI Taxonomy" id="269420"/>
    <lineage>
        <taxon>Bacteria</taxon>
        <taxon>Bacillati</taxon>
        <taxon>Actinomycetota</taxon>
        <taxon>Actinomycetes</taxon>
        <taxon>Micrococcales</taxon>
        <taxon>Microbacteriaceae</taxon>
        <taxon>Agromyces</taxon>
    </lineage>
</organism>
<comment type="caution">
    <text evidence="4">The sequence shown here is derived from an EMBL/GenBank/DDBJ whole genome shotgun (WGS) entry which is preliminary data.</text>
</comment>
<keyword evidence="1" id="KW-1277">Toxin-antitoxin system</keyword>
<keyword evidence="5" id="KW-1185">Reference proteome</keyword>
<evidence type="ECO:0000313" key="4">
    <source>
        <dbReference type="EMBL" id="GAA1808177.1"/>
    </source>
</evidence>
<protein>
    <recommendedName>
        <fullName evidence="6">DUF86 domain-containing protein</fullName>
    </recommendedName>
</protein>
<dbReference type="EMBL" id="BAAANJ010000005">
    <property type="protein sequence ID" value="GAA1808177.1"/>
    <property type="molecule type" value="Genomic_DNA"/>
</dbReference>
<evidence type="ECO:0000256" key="3">
    <source>
        <dbReference type="ARBA" id="ARBA00022801"/>
    </source>
</evidence>
<evidence type="ECO:0000256" key="1">
    <source>
        <dbReference type="ARBA" id="ARBA00022649"/>
    </source>
</evidence>
<sequence length="110" mass="12201">MQHDDRNVRDELERVLRRLDAVAASARNEFVDGSSSYDAASMAVIRMAALLEDSATSKLADRLTEDEVRGIRTMRNIAAHGGYVGMDDDVLWRAVTVQLPQLVRGLLADE</sequence>